<name>A0ABQ9I287_9NEOP</name>
<dbReference type="Proteomes" id="UP001159363">
    <property type="component" value="Chromosome 3"/>
</dbReference>
<evidence type="ECO:0000313" key="2">
    <source>
        <dbReference type="Proteomes" id="UP001159363"/>
    </source>
</evidence>
<organism evidence="1 2">
    <name type="scientific">Dryococelus australis</name>
    <dbReference type="NCBI Taxonomy" id="614101"/>
    <lineage>
        <taxon>Eukaryota</taxon>
        <taxon>Metazoa</taxon>
        <taxon>Ecdysozoa</taxon>
        <taxon>Arthropoda</taxon>
        <taxon>Hexapoda</taxon>
        <taxon>Insecta</taxon>
        <taxon>Pterygota</taxon>
        <taxon>Neoptera</taxon>
        <taxon>Polyneoptera</taxon>
        <taxon>Phasmatodea</taxon>
        <taxon>Verophasmatodea</taxon>
        <taxon>Anareolatae</taxon>
        <taxon>Phasmatidae</taxon>
        <taxon>Eurycanthinae</taxon>
        <taxon>Dryococelus</taxon>
    </lineage>
</organism>
<evidence type="ECO:0000313" key="1">
    <source>
        <dbReference type="EMBL" id="KAJ8890496.1"/>
    </source>
</evidence>
<reference evidence="1 2" key="1">
    <citation type="submission" date="2023-02" db="EMBL/GenBank/DDBJ databases">
        <title>LHISI_Scaffold_Assembly.</title>
        <authorList>
            <person name="Stuart O.P."/>
            <person name="Cleave R."/>
            <person name="Magrath M.J.L."/>
            <person name="Mikheyev A.S."/>
        </authorList>
    </citation>
    <scope>NUCLEOTIDE SEQUENCE [LARGE SCALE GENOMIC DNA]</scope>
    <source>
        <strain evidence="1">Daus_M_001</strain>
        <tissue evidence="1">Leg muscle</tissue>
    </source>
</reference>
<proteinExistence type="predicted"/>
<dbReference type="InterPro" id="IPR032063">
    <property type="entry name" value="MavL-like"/>
</dbReference>
<keyword evidence="2" id="KW-1185">Reference proteome</keyword>
<dbReference type="Pfam" id="PF16062">
    <property type="entry name" value="MavL-like"/>
    <property type="match status" value="1"/>
</dbReference>
<sequence length="438" mass="49657">MRCEYLLREPDVSPATLEMFAESAYPVLHAAAVPLYFDFLEYKTHFGSQEEKVLYADMTVTELVDRLLKKRAATFSGPSDYFLLVDGRQGRGGWDDIGKTNSRSSLRLIDCLSYDELKLSALLSVSSYSYFINNGNRNNNGVPDRNMQGLHRAGVVIGLTGTRFERPNKMDWEEIIITKEQNVLNKGYGSPRAVNTSEYYWRQLWCQFYGLGRYLPTYRETETIFNSRSTNHYLKLSNIDGYFHNIAFSRRLAVSFETLLMEAQHRAYIAGRFAYIHVVGIGLGVWKISDHQETVFLNSFANCITRLIPILNNVSDINFSWFRENTCGGVPNGGNFRSRDHPRGGIQIFFSKRNPHDRILDPHQNKLLVVSYAWNSNALPGNSFWKGALSGSADPAQACSSQITELHNPHINDLQVCGDNLHIATSRGVVHVSQLMAQ</sequence>
<comment type="caution">
    <text evidence="1">The sequence shown here is derived from an EMBL/GenBank/DDBJ whole genome shotgun (WGS) entry which is preliminary data.</text>
</comment>
<dbReference type="EMBL" id="JARBHB010000003">
    <property type="protein sequence ID" value="KAJ8890496.1"/>
    <property type="molecule type" value="Genomic_DNA"/>
</dbReference>
<accession>A0ABQ9I287</accession>
<gene>
    <name evidence="1" type="ORF">PR048_010005</name>
</gene>
<protein>
    <submittedName>
        <fullName evidence="1">Uncharacterized protein</fullName>
    </submittedName>
</protein>